<name>A0A9W6Z6N9_AMBMO</name>
<evidence type="ECO:0000313" key="1">
    <source>
        <dbReference type="EMBL" id="GMG56137.1"/>
    </source>
</evidence>
<keyword evidence="2" id="KW-1185">Reference proteome</keyword>
<dbReference type="AlphaFoldDB" id="A0A9W6Z6N9"/>
<evidence type="ECO:0000313" key="2">
    <source>
        <dbReference type="Proteomes" id="UP001165063"/>
    </source>
</evidence>
<accession>A0A9W6Z6N9</accession>
<organism evidence="1 2">
    <name type="scientific">Ambrosiozyma monospora</name>
    <name type="common">Yeast</name>
    <name type="synonym">Endomycopsis monosporus</name>
    <dbReference type="NCBI Taxonomy" id="43982"/>
    <lineage>
        <taxon>Eukaryota</taxon>
        <taxon>Fungi</taxon>
        <taxon>Dikarya</taxon>
        <taxon>Ascomycota</taxon>
        <taxon>Saccharomycotina</taxon>
        <taxon>Pichiomycetes</taxon>
        <taxon>Pichiales</taxon>
        <taxon>Pichiaceae</taxon>
        <taxon>Ambrosiozyma</taxon>
    </lineage>
</organism>
<dbReference type="Proteomes" id="UP001165063">
    <property type="component" value="Unassembled WGS sequence"/>
</dbReference>
<gene>
    <name evidence="1" type="ORF">Amon01_000820400</name>
</gene>
<comment type="caution">
    <text evidence="1">The sequence shown here is derived from an EMBL/GenBank/DDBJ whole genome shotgun (WGS) entry which is preliminary data.</text>
</comment>
<reference evidence="1" key="1">
    <citation type="submission" date="2023-04" db="EMBL/GenBank/DDBJ databases">
        <title>Ambrosiozyma monospora NBRC 1965.</title>
        <authorList>
            <person name="Ichikawa N."/>
            <person name="Sato H."/>
            <person name="Tonouchi N."/>
        </authorList>
    </citation>
    <scope>NUCLEOTIDE SEQUENCE</scope>
    <source>
        <strain evidence="1">NBRC 1965</strain>
    </source>
</reference>
<sequence>MSTSEITKPENEGIMENIQNGVRKIMVQFMLEVELGTSDIGIDWSVKRIHCESVDDKLKLTIRVYTE</sequence>
<protein>
    <submittedName>
        <fullName evidence="1">Unnamed protein product</fullName>
    </submittedName>
</protein>
<proteinExistence type="predicted"/>
<dbReference type="EMBL" id="BSXU01006965">
    <property type="protein sequence ID" value="GMG56137.1"/>
    <property type="molecule type" value="Genomic_DNA"/>
</dbReference>